<evidence type="ECO:0000313" key="2">
    <source>
        <dbReference type="EMBL" id="OEH94089.1"/>
    </source>
</evidence>
<reference evidence="2 3" key="1">
    <citation type="submission" date="2016-08" db="EMBL/GenBank/DDBJ databases">
        <title>Genome of Bacillus solimangrovi GH2-4.</title>
        <authorList>
            <person name="Lim S."/>
            <person name="Kim B.-C."/>
        </authorList>
    </citation>
    <scope>NUCLEOTIDE SEQUENCE [LARGE SCALE GENOMIC DNA]</scope>
    <source>
        <strain evidence="2 3">GH2-4</strain>
    </source>
</reference>
<comment type="caution">
    <text evidence="2">The sequence shown here is derived from an EMBL/GenBank/DDBJ whole genome shotgun (WGS) entry which is preliminary data.</text>
</comment>
<dbReference type="EMBL" id="MJEH01000005">
    <property type="protein sequence ID" value="OEH94089.1"/>
    <property type="molecule type" value="Genomic_DNA"/>
</dbReference>
<name>A0A1E5LJ16_9BACI</name>
<keyword evidence="1" id="KW-1133">Transmembrane helix</keyword>
<sequence length="85" mass="10137">MKLFQRTPMFFIFTAISITGSAFYSIFKAFENYGKPLSAYADPLWFYIFMFLFITVKTSLIWVTITNITYYVIKRLIQIVFNLIF</sequence>
<keyword evidence="1" id="KW-0812">Transmembrane</keyword>
<proteinExistence type="predicted"/>
<organism evidence="2 3">
    <name type="scientific">Bacillus solimangrovi</name>
    <dbReference type="NCBI Taxonomy" id="1305675"/>
    <lineage>
        <taxon>Bacteria</taxon>
        <taxon>Bacillati</taxon>
        <taxon>Bacillota</taxon>
        <taxon>Bacilli</taxon>
        <taxon>Bacillales</taxon>
        <taxon>Bacillaceae</taxon>
        <taxon>Bacillus</taxon>
    </lineage>
</organism>
<evidence type="ECO:0000256" key="1">
    <source>
        <dbReference type="SAM" id="Phobius"/>
    </source>
</evidence>
<gene>
    <name evidence="2" type="ORF">BFG57_09590</name>
</gene>
<accession>A0A1E5LJ16</accession>
<feature type="transmembrane region" description="Helical" evidence="1">
    <location>
        <begin position="47"/>
        <end position="73"/>
    </location>
</feature>
<dbReference type="AlphaFoldDB" id="A0A1E5LJ16"/>
<keyword evidence="1" id="KW-0472">Membrane</keyword>
<feature type="transmembrane region" description="Helical" evidence="1">
    <location>
        <begin position="7"/>
        <end position="27"/>
    </location>
</feature>
<evidence type="ECO:0000313" key="3">
    <source>
        <dbReference type="Proteomes" id="UP000095209"/>
    </source>
</evidence>
<keyword evidence="3" id="KW-1185">Reference proteome</keyword>
<dbReference type="RefSeq" id="WP_069715858.1">
    <property type="nucleotide sequence ID" value="NZ_MJEH01000005.1"/>
</dbReference>
<protein>
    <submittedName>
        <fullName evidence="2">Uncharacterized protein</fullName>
    </submittedName>
</protein>
<dbReference type="Proteomes" id="UP000095209">
    <property type="component" value="Unassembled WGS sequence"/>
</dbReference>